<evidence type="ECO:0000313" key="6">
    <source>
        <dbReference type="Proteomes" id="UP000218811"/>
    </source>
</evidence>
<dbReference type="OMA" id="EHRRWGW"/>
<accession>A0A2H3JR80</accession>
<dbReference type="Proteomes" id="UP000218811">
    <property type="component" value="Unassembled WGS sequence"/>
</dbReference>
<evidence type="ECO:0000259" key="3">
    <source>
        <dbReference type="Pfam" id="PF01408"/>
    </source>
</evidence>
<dbReference type="GO" id="GO:0000166">
    <property type="term" value="F:nucleotide binding"/>
    <property type="evidence" value="ECO:0007669"/>
    <property type="project" value="InterPro"/>
</dbReference>
<feature type="domain" description="Gfo/Idh/MocA-like oxidoreductase N-terminal" evidence="3">
    <location>
        <begin position="57"/>
        <end position="191"/>
    </location>
</feature>
<dbReference type="EMBL" id="KB468113">
    <property type="protein sequence ID" value="PCH41309.1"/>
    <property type="molecule type" value="Genomic_DNA"/>
</dbReference>
<reference evidence="5 6" key="1">
    <citation type="journal article" date="2012" name="Science">
        <title>The Paleozoic origin of enzymatic lignin decomposition reconstructed from 31 fungal genomes.</title>
        <authorList>
            <person name="Floudas D."/>
            <person name="Binder M."/>
            <person name="Riley R."/>
            <person name="Barry K."/>
            <person name="Blanchette R.A."/>
            <person name="Henrissat B."/>
            <person name="Martinez A.T."/>
            <person name="Otillar R."/>
            <person name="Spatafora J.W."/>
            <person name="Yadav J.S."/>
            <person name="Aerts A."/>
            <person name="Benoit I."/>
            <person name="Boyd A."/>
            <person name="Carlson A."/>
            <person name="Copeland A."/>
            <person name="Coutinho P.M."/>
            <person name="de Vries R.P."/>
            <person name="Ferreira P."/>
            <person name="Findley K."/>
            <person name="Foster B."/>
            <person name="Gaskell J."/>
            <person name="Glotzer D."/>
            <person name="Gorecki P."/>
            <person name="Heitman J."/>
            <person name="Hesse C."/>
            <person name="Hori C."/>
            <person name="Igarashi K."/>
            <person name="Jurgens J.A."/>
            <person name="Kallen N."/>
            <person name="Kersten P."/>
            <person name="Kohler A."/>
            <person name="Kuees U."/>
            <person name="Kumar T.K.A."/>
            <person name="Kuo A."/>
            <person name="LaButti K."/>
            <person name="Larrondo L.F."/>
            <person name="Lindquist E."/>
            <person name="Ling A."/>
            <person name="Lombard V."/>
            <person name="Lucas S."/>
            <person name="Lundell T."/>
            <person name="Martin R."/>
            <person name="McLaughlin D.J."/>
            <person name="Morgenstern I."/>
            <person name="Morin E."/>
            <person name="Murat C."/>
            <person name="Nagy L.G."/>
            <person name="Nolan M."/>
            <person name="Ohm R.A."/>
            <person name="Patyshakuliyeva A."/>
            <person name="Rokas A."/>
            <person name="Ruiz-Duenas F.J."/>
            <person name="Sabat G."/>
            <person name="Salamov A."/>
            <person name="Samejima M."/>
            <person name="Schmutz J."/>
            <person name="Slot J.C."/>
            <person name="St John F."/>
            <person name="Stenlid J."/>
            <person name="Sun H."/>
            <person name="Sun S."/>
            <person name="Syed K."/>
            <person name="Tsang A."/>
            <person name="Wiebenga A."/>
            <person name="Young D."/>
            <person name="Pisabarro A."/>
            <person name="Eastwood D.C."/>
            <person name="Martin F."/>
            <person name="Cullen D."/>
            <person name="Grigoriev I.V."/>
            <person name="Hibbett D.S."/>
        </authorList>
    </citation>
    <scope>NUCLEOTIDE SEQUENCE [LARGE SCALE GENOMIC DNA]</scope>
    <source>
        <strain evidence="5 6">MD-104</strain>
    </source>
</reference>
<dbReference type="InterPro" id="IPR036291">
    <property type="entry name" value="NAD(P)-bd_dom_sf"/>
</dbReference>
<dbReference type="PANTHER" id="PTHR43708:SF5">
    <property type="entry name" value="CONSERVED EXPRESSED OXIDOREDUCTASE (EUROFUNG)-RELATED"/>
    <property type="match status" value="1"/>
</dbReference>
<gene>
    <name evidence="5" type="ORF">WOLCODRAFT_151351</name>
</gene>
<dbReference type="InterPro" id="IPR000683">
    <property type="entry name" value="Gfo/Idh/MocA-like_OxRdtase_N"/>
</dbReference>
<proteinExistence type="inferred from homology"/>
<dbReference type="PANTHER" id="PTHR43708">
    <property type="entry name" value="CONSERVED EXPRESSED OXIDOREDUCTASE (EUROFUNG)"/>
    <property type="match status" value="1"/>
</dbReference>
<dbReference type="SUPFAM" id="SSF51735">
    <property type="entry name" value="NAD(P)-binding Rossmann-fold domains"/>
    <property type="match status" value="1"/>
</dbReference>
<name>A0A2H3JR80_WOLCO</name>
<keyword evidence="6" id="KW-1185">Reference proteome</keyword>
<evidence type="ECO:0000256" key="1">
    <source>
        <dbReference type="ARBA" id="ARBA00010928"/>
    </source>
</evidence>
<dbReference type="InterPro" id="IPR004104">
    <property type="entry name" value="Gfo/Idh/MocA-like_OxRdtase_C"/>
</dbReference>
<dbReference type="Pfam" id="PF01408">
    <property type="entry name" value="GFO_IDH_MocA"/>
    <property type="match status" value="1"/>
</dbReference>
<evidence type="ECO:0000259" key="4">
    <source>
        <dbReference type="Pfam" id="PF02894"/>
    </source>
</evidence>
<dbReference type="Gene3D" id="3.40.50.720">
    <property type="entry name" value="NAD(P)-binding Rossmann-like Domain"/>
    <property type="match status" value="1"/>
</dbReference>
<organism evidence="5 6">
    <name type="scientific">Wolfiporia cocos (strain MD-104)</name>
    <name type="common">Brown rot fungus</name>
    <dbReference type="NCBI Taxonomy" id="742152"/>
    <lineage>
        <taxon>Eukaryota</taxon>
        <taxon>Fungi</taxon>
        <taxon>Dikarya</taxon>
        <taxon>Basidiomycota</taxon>
        <taxon>Agaricomycotina</taxon>
        <taxon>Agaricomycetes</taxon>
        <taxon>Polyporales</taxon>
        <taxon>Phaeolaceae</taxon>
        <taxon>Wolfiporia</taxon>
    </lineage>
</organism>
<feature type="domain" description="Gfo/Idh/MocA-like oxidoreductase C-terminal" evidence="4">
    <location>
        <begin position="219"/>
        <end position="443"/>
    </location>
</feature>
<dbReference type="AlphaFoldDB" id="A0A2H3JR80"/>
<dbReference type="Pfam" id="PF02894">
    <property type="entry name" value="GFO_IDH_MocA_C"/>
    <property type="match status" value="1"/>
</dbReference>
<protein>
    <submittedName>
        <fullName evidence="5">NAD(P)-binding protein</fullName>
    </submittedName>
</protein>
<dbReference type="Gene3D" id="3.30.360.10">
    <property type="entry name" value="Dihydrodipicolinate Reductase, domain 2"/>
    <property type="match status" value="1"/>
</dbReference>
<dbReference type="GO" id="GO:0016491">
    <property type="term" value="F:oxidoreductase activity"/>
    <property type="evidence" value="ECO:0007669"/>
    <property type="project" value="UniProtKB-KW"/>
</dbReference>
<comment type="similarity">
    <text evidence="1">Belongs to the Gfo/Idh/MocA family.</text>
</comment>
<dbReference type="OrthoDB" id="446809at2759"/>
<dbReference type="STRING" id="742152.A0A2H3JR80"/>
<sequence>MAAHRQPAARSPLVRCPVLGSEDTLVVSLPQGSILVQQRTAQLVRPRTSEMPHKPIQTAVLGVGLGGLAFHIPFVLALPQHFTLRAVWERNPAGAGGKLTARFGAEAAAGVTICRTYEDILSDDEIELVVISTPSATHYDGRVRADSVFTFIMAVLGACGGSVLVDKPVTATAAEARALGALARDQQRVLYPYQNCRLNADFLALRALLALPPSDARGLGALYEFESRYDRYRTSIKGTWKDSPAPANGAVYDLGSHLVDQALVLFGRPARVTAFIDNVRGIGSDQVDDCFTIYLHYPPRPSTGDSPHPTSFTVILRSHILSVRAPQLRYVVRGTAGTYTKFGIDVQEAQLKAMPTPAEITTSPTYGQEPAELYGSLENLSPSGEVIKSTWPTTAKGNYAAIYEDLAHAVREGRAQAIRWEESTEVIETIELAYQSAREGRTFTVPPRA</sequence>
<evidence type="ECO:0000256" key="2">
    <source>
        <dbReference type="ARBA" id="ARBA00023002"/>
    </source>
</evidence>
<keyword evidence="2" id="KW-0560">Oxidoreductase</keyword>
<dbReference type="InterPro" id="IPR051317">
    <property type="entry name" value="Gfo/Idh/MocA_oxidoreduct"/>
</dbReference>
<evidence type="ECO:0000313" key="5">
    <source>
        <dbReference type="EMBL" id="PCH41309.1"/>
    </source>
</evidence>